<gene>
    <name evidence="12" type="primary">tonB</name>
    <name evidence="12" type="ORF">MECH1_V1_P0143</name>
</gene>
<evidence type="ECO:0000256" key="9">
    <source>
        <dbReference type="ARBA" id="ARBA00023136"/>
    </source>
</evidence>
<dbReference type="PRINTS" id="PR01217">
    <property type="entry name" value="PRICHEXTENSN"/>
</dbReference>
<dbReference type="InterPro" id="IPR006260">
    <property type="entry name" value="TonB/TolA_C"/>
</dbReference>
<dbReference type="PANTHER" id="PTHR33446">
    <property type="entry name" value="PROTEIN TONB-RELATED"/>
    <property type="match status" value="1"/>
</dbReference>
<keyword evidence="5" id="KW-0997">Cell inner membrane</keyword>
<evidence type="ECO:0000256" key="1">
    <source>
        <dbReference type="ARBA" id="ARBA00004383"/>
    </source>
</evidence>
<feature type="compositionally biased region" description="Pro residues" evidence="10">
    <location>
        <begin position="98"/>
        <end position="123"/>
    </location>
</feature>
<keyword evidence="6" id="KW-0812">Transmembrane</keyword>
<keyword evidence="7" id="KW-0653">Protein transport</keyword>
<keyword evidence="9" id="KW-0472">Membrane</keyword>
<dbReference type="NCBIfam" id="TIGR01352">
    <property type="entry name" value="tonB_Cterm"/>
    <property type="match status" value="1"/>
</dbReference>
<evidence type="ECO:0000256" key="5">
    <source>
        <dbReference type="ARBA" id="ARBA00022519"/>
    </source>
</evidence>
<dbReference type="Gene3D" id="3.30.1150.10">
    <property type="match status" value="1"/>
</dbReference>
<sequence>MELPSMLSAAPLVHKSLAAARESGVLGGVSVDRRFKREFRGWEYALLGAMAIALHWAVLQYWSALREHAPIVPPKAPPQVEIELIRPPVVPEIKPEPPKPLPPAIKPEPPKPAPPRPAQPPKPKVVKPQSAPPPKLPPPKPVARAPTPEAPVLRPAPLETPTPAPAAPAEAKVTEPSAGAAYLHNPPPEYPEVALENGWEGKVWLRVHVRPDGKPDQVEVKTSSGRDLLDAAAVQTVRRWTFVPAMRGQTPIAGWVTVPITFKLND</sequence>
<evidence type="ECO:0000256" key="4">
    <source>
        <dbReference type="ARBA" id="ARBA00022475"/>
    </source>
</evidence>
<evidence type="ECO:0000256" key="7">
    <source>
        <dbReference type="ARBA" id="ARBA00022927"/>
    </source>
</evidence>
<evidence type="ECO:0000313" key="12">
    <source>
        <dbReference type="EMBL" id="CAL1242075.1"/>
    </source>
</evidence>
<dbReference type="RefSeq" id="WP_348759986.1">
    <property type="nucleotide sequence ID" value="NZ_OZ026885.1"/>
</dbReference>
<reference evidence="12 13" key="1">
    <citation type="submission" date="2024-04" db="EMBL/GenBank/DDBJ databases">
        <authorList>
            <person name="Cremers G."/>
        </authorList>
    </citation>
    <scope>NUCLEOTIDE SEQUENCE [LARGE SCALE GENOMIC DNA]</scope>
    <source>
        <strain evidence="12">MeCH1-AG</strain>
        <plasmid evidence="12 13">2</plasmid>
    </source>
</reference>
<dbReference type="Proteomes" id="UP001497493">
    <property type="component" value="Plasmid 2"/>
</dbReference>
<dbReference type="PANTHER" id="PTHR33446:SF2">
    <property type="entry name" value="PROTEIN TONB"/>
    <property type="match status" value="1"/>
</dbReference>
<keyword evidence="12" id="KW-0614">Plasmid</keyword>
<keyword evidence="8" id="KW-1133">Transmembrane helix</keyword>
<keyword evidence="4" id="KW-1003">Cell membrane</keyword>
<evidence type="ECO:0000256" key="6">
    <source>
        <dbReference type="ARBA" id="ARBA00022692"/>
    </source>
</evidence>
<evidence type="ECO:0000313" key="13">
    <source>
        <dbReference type="Proteomes" id="UP001497493"/>
    </source>
</evidence>
<feature type="compositionally biased region" description="Pro residues" evidence="10">
    <location>
        <begin position="130"/>
        <end position="141"/>
    </location>
</feature>
<evidence type="ECO:0000259" key="11">
    <source>
        <dbReference type="PROSITE" id="PS52015"/>
    </source>
</evidence>
<accession>A0ABP1CCW3</accession>
<evidence type="ECO:0000256" key="3">
    <source>
        <dbReference type="ARBA" id="ARBA00022448"/>
    </source>
</evidence>
<dbReference type="SUPFAM" id="SSF74653">
    <property type="entry name" value="TolA/TonB C-terminal domain"/>
    <property type="match status" value="1"/>
</dbReference>
<evidence type="ECO:0000256" key="8">
    <source>
        <dbReference type="ARBA" id="ARBA00022989"/>
    </source>
</evidence>
<dbReference type="PROSITE" id="PS52015">
    <property type="entry name" value="TONB_CTD"/>
    <property type="match status" value="1"/>
</dbReference>
<dbReference type="Pfam" id="PF03544">
    <property type="entry name" value="TonB_C"/>
    <property type="match status" value="1"/>
</dbReference>
<dbReference type="EMBL" id="OZ026885">
    <property type="protein sequence ID" value="CAL1242075.1"/>
    <property type="molecule type" value="Genomic_DNA"/>
</dbReference>
<dbReference type="InterPro" id="IPR037682">
    <property type="entry name" value="TonB_C"/>
</dbReference>
<comment type="similarity">
    <text evidence="2">Belongs to the TonB family.</text>
</comment>
<feature type="region of interest" description="Disordered" evidence="10">
    <location>
        <begin position="91"/>
        <end position="185"/>
    </location>
</feature>
<protein>
    <submittedName>
        <fullName evidence="12">Protein tonB2</fullName>
    </submittedName>
</protein>
<keyword evidence="13" id="KW-1185">Reference proteome</keyword>
<proteinExistence type="inferred from homology"/>
<feature type="domain" description="TonB C-terminal" evidence="11">
    <location>
        <begin position="175"/>
        <end position="266"/>
    </location>
</feature>
<comment type="subcellular location">
    <subcellularLocation>
        <location evidence="1">Cell inner membrane</location>
        <topology evidence="1">Single-pass membrane protein</topology>
        <orientation evidence="1">Periplasmic side</orientation>
    </subcellularLocation>
</comment>
<evidence type="ECO:0000256" key="10">
    <source>
        <dbReference type="SAM" id="MobiDB-lite"/>
    </source>
</evidence>
<geneLocation type="plasmid" evidence="12 13">
    <name>2</name>
</geneLocation>
<name>A0ABP1CCW3_9GAMM</name>
<dbReference type="InterPro" id="IPR051045">
    <property type="entry name" value="TonB-dependent_transducer"/>
</dbReference>
<evidence type="ECO:0000256" key="2">
    <source>
        <dbReference type="ARBA" id="ARBA00006555"/>
    </source>
</evidence>
<organism evidence="12 13">
    <name type="scientific">Candidatus Methylocalor cossyra</name>
    <dbReference type="NCBI Taxonomy" id="3108543"/>
    <lineage>
        <taxon>Bacteria</taxon>
        <taxon>Pseudomonadati</taxon>
        <taxon>Pseudomonadota</taxon>
        <taxon>Gammaproteobacteria</taxon>
        <taxon>Methylococcales</taxon>
        <taxon>Methylococcaceae</taxon>
        <taxon>Candidatus Methylocalor</taxon>
    </lineage>
</organism>
<keyword evidence="3" id="KW-0813">Transport</keyword>